<feature type="compositionally biased region" description="Basic and acidic residues" evidence="1">
    <location>
        <begin position="295"/>
        <end position="312"/>
    </location>
</feature>
<organism evidence="2 3">
    <name type="scientific">Halorussus limi</name>
    <dbReference type="NCBI Taxonomy" id="2938695"/>
    <lineage>
        <taxon>Archaea</taxon>
        <taxon>Methanobacteriati</taxon>
        <taxon>Methanobacteriota</taxon>
        <taxon>Stenosarchaea group</taxon>
        <taxon>Halobacteria</taxon>
        <taxon>Halobacteriales</taxon>
        <taxon>Haladaptataceae</taxon>
        <taxon>Halorussus</taxon>
    </lineage>
</organism>
<feature type="compositionally biased region" description="Low complexity" evidence="1">
    <location>
        <begin position="261"/>
        <end position="276"/>
    </location>
</feature>
<dbReference type="EMBL" id="CP096660">
    <property type="protein sequence ID" value="UPV76540.1"/>
    <property type="molecule type" value="Genomic_DNA"/>
</dbReference>
<evidence type="ECO:0000313" key="3">
    <source>
        <dbReference type="Proteomes" id="UP000830729"/>
    </source>
</evidence>
<evidence type="ECO:0000313" key="2">
    <source>
        <dbReference type="EMBL" id="UPV76540.1"/>
    </source>
</evidence>
<dbReference type="Pfam" id="PF13618">
    <property type="entry name" value="Gluconate_2-dh3"/>
    <property type="match status" value="1"/>
</dbReference>
<reference evidence="2 3" key="1">
    <citation type="submission" date="2022-04" db="EMBL/GenBank/DDBJ databases">
        <title>Diverse halophilic archaea isolated from saline environments.</title>
        <authorList>
            <person name="Cui H.-L."/>
        </authorList>
    </citation>
    <scope>NUCLEOTIDE SEQUENCE [LARGE SCALE GENOMIC DNA]</scope>
    <source>
        <strain evidence="2 3">XZYJT49</strain>
        <plasmid evidence="2 3">unnamed1</plasmid>
    </source>
</reference>
<keyword evidence="2" id="KW-0614">Plasmid</keyword>
<proteinExistence type="predicted"/>
<dbReference type="NCBIfam" id="TIGR01409">
    <property type="entry name" value="TAT_signal_seq"/>
    <property type="match status" value="1"/>
</dbReference>
<evidence type="ECO:0000256" key="1">
    <source>
        <dbReference type="SAM" id="MobiDB-lite"/>
    </source>
</evidence>
<geneLocation type="plasmid" evidence="2 3">
    <name>unnamed1</name>
</geneLocation>
<dbReference type="RefSeq" id="WP_248652573.1">
    <property type="nucleotide sequence ID" value="NZ_CP096660.1"/>
</dbReference>
<name>A0A8U0HZU6_9EURY</name>
<keyword evidence="3" id="KW-1185">Reference proteome</keyword>
<gene>
    <name evidence="2" type="ORF">M0R89_18580</name>
</gene>
<sequence length="323" mass="35876">MPEQPNDEEEPRFDFTRRSFLGNSGLAGGAMMLAGQAIETARGEDGDRRPSQSESGGDVGVDEEGLEFFDIPQARLVQAMAARIMPSDEVGPGAVELGVVYFIDEQLNSEYGVAADWYMEKPFVNRYDGAKPNQGWQSRLTPAEVYENALEWIEEYTSQRYGKSFLDLSDEQKDEVLQALDDNEVDTFRSIQPEEFFRLIRFNTIEGMYCDPMYDGNRNMDGWRMKRFPGSPGALGSYRDLIDRGEFIRIPPRDVEDDVESLGVESGSESSEAAQSSHRHGPRYELDDGPDEDDEGHHERGGGDSGDGHDDGSGDSDGEGGGH</sequence>
<dbReference type="GeneID" id="72187249"/>
<dbReference type="InterPro" id="IPR019546">
    <property type="entry name" value="TAT_signal_bac_arc"/>
</dbReference>
<protein>
    <submittedName>
        <fullName evidence="2">Gluconate 2-dehydrogenase subunit 3 family protein</fullName>
    </submittedName>
</protein>
<dbReference type="InterPro" id="IPR006311">
    <property type="entry name" value="TAT_signal"/>
</dbReference>
<dbReference type="Proteomes" id="UP000830729">
    <property type="component" value="Plasmid unnamed1"/>
</dbReference>
<dbReference type="KEGG" id="halx:M0R89_18580"/>
<accession>A0A8U0HZU6</accession>
<dbReference type="PROSITE" id="PS51318">
    <property type="entry name" value="TAT"/>
    <property type="match status" value="1"/>
</dbReference>
<feature type="compositionally biased region" description="Acidic residues" evidence="1">
    <location>
        <begin position="313"/>
        <end position="323"/>
    </location>
</feature>
<dbReference type="AlphaFoldDB" id="A0A8U0HZU6"/>
<feature type="compositionally biased region" description="Basic and acidic residues" evidence="1">
    <location>
        <begin position="41"/>
        <end position="51"/>
    </location>
</feature>
<dbReference type="InterPro" id="IPR027056">
    <property type="entry name" value="Gluconate_2DH_su3"/>
</dbReference>
<feature type="region of interest" description="Disordered" evidence="1">
    <location>
        <begin position="33"/>
        <end position="64"/>
    </location>
</feature>
<feature type="region of interest" description="Disordered" evidence="1">
    <location>
        <begin position="252"/>
        <end position="323"/>
    </location>
</feature>